<keyword evidence="1" id="KW-1133">Transmembrane helix</keyword>
<dbReference type="InterPro" id="IPR021514">
    <property type="entry name" value="DUF3176"/>
</dbReference>
<keyword evidence="3" id="KW-1185">Reference proteome</keyword>
<dbReference type="PANTHER" id="PTHR35394:SF5">
    <property type="entry name" value="DUF3176 DOMAIN-CONTAINING PROTEIN"/>
    <property type="match status" value="1"/>
</dbReference>
<dbReference type="OrthoDB" id="5376804at2759"/>
<dbReference type="Proteomes" id="UP000622797">
    <property type="component" value="Unassembled WGS sequence"/>
</dbReference>
<accession>A0A8H4SXJ9</accession>
<organism evidence="2 3">
    <name type="scientific">Fusarium sarcochroum</name>
    <dbReference type="NCBI Taxonomy" id="1208366"/>
    <lineage>
        <taxon>Eukaryota</taxon>
        <taxon>Fungi</taxon>
        <taxon>Dikarya</taxon>
        <taxon>Ascomycota</taxon>
        <taxon>Pezizomycotina</taxon>
        <taxon>Sordariomycetes</taxon>
        <taxon>Hypocreomycetidae</taxon>
        <taxon>Hypocreales</taxon>
        <taxon>Nectriaceae</taxon>
        <taxon>Fusarium</taxon>
        <taxon>Fusarium lateritium species complex</taxon>
    </lineage>
</organism>
<dbReference type="EMBL" id="JABEXW010001101">
    <property type="protein sequence ID" value="KAF4947529.1"/>
    <property type="molecule type" value="Genomic_DNA"/>
</dbReference>
<comment type="caution">
    <text evidence="2">The sequence shown here is derived from an EMBL/GenBank/DDBJ whole genome shotgun (WGS) entry which is preliminary data.</text>
</comment>
<evidence type="ECO:0000256" key="1">
    <source>
        <dbReference type="SAM" id="Phobius"/>
    </source>
</evidence>
<keyword evidence="1" id="KW-0472">Membrane</keyword>
<evidence type="ECO:0000313" key="2">
    <source>
        <dbReference type="EMBL" id="KAF4947529.1"/>
    </source>
</evidence>
<keyword evidence="1" id="KW-0812">Transmembrane</keyword>
<dbReference type="Pfam" id="PF11374">
    <property type="entry name" value="DUF3176"/>
    <property type="match status" value="1"/>
</dbReference>
<sequence>MAGNAEPTKPYAYTTARNYDVDLQTKDSSKPKAMTNHTRHEQYGIFTGAGWLLEILTSFLSLGVLIAITIICLSMHDKPYSEWKARISINTVVSILATAGAAARMHGVRTFISQLKWVHFKKQPQVLRNFQNFDEASRGLYGALLFLFKVKWNLATIGALITIFQLAFGPLAQQVIDIHQLPVSTPDNKVTYGYTHDYVRDSVWQMSNTNARGIPQDSMMQSAILQGLLDIRSPQEFECPGLCMWNASYVSLGFKSSCKNVTAVTLPTNVCEEEKDQSITCNMTTPGGIILTTHHLSTDYSTTFRLNATSAMDDGISMDDSLHDLPVFVKIAVYRSTLDQKGFDATNINVTECSLSLAAFRYSDAWANGTQFTFEHAEEIDLPHHYWDSHDPGEAPDFEKVYRVNASKTENLPEFNIRRLDVKNLQFFLRSGAFVTEWRDGNWKNMEYGVSAALMGDVDLPDRFDKMATSMTDYLRNGPNRKLATGERIEVITWVSMRWAWLIGPCIIEASALLFTLFTILSNRRSRQVPLWKSSALAVLACLYDKDSGNIRSEVKSLKELDEDATRLIAKLE</sequence>
<dbReference type="PANTHER" id="PTHR35394">
    <property type="entry name" value="DUF3176 DOMAIN-CONTAINING PROTEIN"/>
    <property type="match status" value="1"/>
</dbReference>
<name>A0A8H4SXJ9_9HYPO</name>
<evidence type="ECO:0000313" key="3">
    <source>
        <dbReference type="Proteomes" id="UP000622797"/>
    </source>
</evidence>
<protein>
    <submittedName>
        <fullName evidence="2">Uncharacterized protein</fullName>
    </submittedName>
</protein>
<proteinExistence type="predicted"/>
<reference evidence="2" key="1">
    <citation type="journal article" date="2020" name="BMC Genomics">
        <title>Correction to: Identification and distribution of gene clusters required for synthesis of sphingolipid metabolism inhibitors in diverse species of the filamentous fungus Fusarium.</title>
        <authorList>
            <person name="Kim H.S."/>
            <person name="Lohmar J.M."/>
            <person name="Busman M."/>
            <person name="Brown D.W."/>
            <person name="Naumann T.A."/>
            <person name="Divon H.H."/>
            <person name="Lysoe E."/>
            <person name="Uhlig S."/>
            <person name="Proctor R.H."/>
        </authorList>
    </citation>
    <scope>NUCLEOTIDE SEQUENCE</scope>
    <source>
        <strain evidence="2">NRRL 20472</strain>
    </source>
</reference>
<feature type="transmembrane region" description="Helical" evidence="1">
    <location>
        <begin position="499"/>
        <end position="521"/>
    </location>
</feature>
<reference evidence="2" key="2">
    <citation type="submission" date="2020-05" db="EMBL/GenBank/DDBJ databases">
        <authorList>
            <person name="Kim H.-S."/>
            <person name="Proctor R.H."/>
            <person name="Brown D.W."/>
        </authorList>
    </citation>
    <scope>NUCLEOTIDE SEQUENCE</scope>
    <source>
        <strain evidence="2">NRRL 20472</strain>
    </source>
</reference>
<feature type="transmembrane region" description="Helical" evidence="1">
    <location>
        <begin position="51"/>
        <end position="75"/>
    </location>
</feature>
<dbReference type="AlphaFoldDB" id="A0A8H4SXJ9"/>
<gene>
    <name evidence="2" type="ORF">FSARC_13947</name>
</gene>
<feature type="transmembrane region" description="Helical" evidence="1">
    <location>
        <begin position="87"/>
        <end position="105"/>
    </location>
</feature>